<evidence type="ECO:0000256" key="1">
    <source>
        <dbReference type="ARBA" id="ARBA00022723"/>
    </source>
</evidence>
<dbReference type="GO" id="GO:0046540">
    <property type="term" value="C:U4/U6 x U5 tri-snRNP complex"/>
    <property type="evidence" value="ECO:0007669"/>
    <property type="project" value="TreeGrafter"/>
</dbReference>
<proteinExistence type="predicted"/>
<dbReference type="CDD" id="cd15860">
    <property type="entry name" value="SNARE_USE1"/>
    <property type="match status" value="1"/>
</dbReference>
<keyword evidence="4" id="KW-0539">Nucleus</keyword>
<reference evidence="10" key="1">
    <citation type="submission" date="2010-11" db="EMBL/GenBank/DDBJ databases">
        <title>The genome sequence of Microbotryum violaceum strain p1A1 Lamole.</title>
        <authorList>
            <person name="Cuomo C."/>
            <person name="Perlin M."/>
            <person name="Young S.K."/>
            <person name="Zeng Q."/>
            <person name="Gargeya S."/>
            <person name="Alvarado L."/>
            <person name="Berlin A."/>
            <person name="Chapman S.B."/>
            <person name="Chen Z."/>
            <person name="Freedman E."/>
            <person name="Gellesch M."/>
            <person name="Goldberg J."/>
            <person name="Griggs A."/>
            <person name="Gujja S."/>
            <person name="Heilman E."/>
            <person name="Heiman D."/>
            <person name="Howarth C."/>
            <person name="Mehta T."/>
            <person name="Neiman D."/>
            <person name="Pearson M."/>
            <person name="Roberts A."/>
            <person name="Saif S."/>
            <person name="Shea T."/>
            <person name="Shenoy N."/>
            <person name="Sisk P."/>
            <person name="Stolte C."/>
            <person name="Sykes S."/>
            <person name="White J."/>
            <person name="Yandava C."/>
            <person name="Haas B."/>
            <person name="Nusbaum C."/>
            <person name="Birren B."/>
        </authorList>
    </citation>
    <scope>NUCLEOTIDE SEQUENCE [LARGE SCALE GENOMIC DNA]</scope>
    <source>
        <strain evidence="10">p1A1 Lamole</strain>
    </source>
</reference>
<dbReference type="HOGENOM" id="CLU_368100_0_0_1"/>
<feature type="compositionally biased region" description="Low complexity" evidence="6">
    <location>
        <begin position="161"/>
        <end position="173"/>
    </location>
</feature>
<dbReference type="InterPro" id="IPR036236">
    <property type="entry name" value="Znf_C2H2_sf"/>
</dbReference>
<keyword evidence="10" id="KW-1185">Reference proteome</keyword>
<accession>U5HFG9</accession>
<dbReference type="InterPro" id="IPR003604">
    <property type="entry name" value="Matrin/U1-like-C_Znf_C2H2"/>
</dbReference>
<evidence type="ECO:0000256" key="2">
    <source>
        <dbReference type="ARBA" id="ARBA00022771"/>
    </source>
</evidence>
<dbReference type="InterPro" id="IPR013087">
    <property type="entry name" value="Znf_C2H2_type"/>
</dbReference>
<dbReference type="SUPFAM" id="SSF57667">
    <property type="entry name" value="beta-beta-alpha zinc fingers"/>
    <property type="match status" value="1"/>
</dbReference>
<feature type="region of interest" description="Disordered" evidence="6">
    <location>
        <begin position="82"/>
        <end position="102"/>
    </location>
</feature>
<dbReference type="EMBL" id="AEIJ01000631">
    <property type="status" value="NOT_ANNOTATED_CDS"/>
    <property type="molecule type" value="Genomic_DNA"/>
</dbReference>
<dbReference type="PANTHER" id="PTHR45986:SF1">
    <property type="entry name" value="ZINC FINGER MATRIN-TYPE PROTEIN 2"/>
    <property type="match status" value="1"/>
</dbReference>
<dbReference type="GO" id="GO:0008270">
    <property type="term" value="F:zinc ion binding"/>
    <property type="evidence" value="ECO:0007669"/>
    <property type="project" value="UniProtKB-KW"/>
</dbReference>
<dbReference type="GO" id="GO:0000398">
    <property type="term" value="P:mRNA splicing, via spliceosome"/>
    <property type="evidence" value="ECO:0007669"/>
    <property type="project" value="InterPro"/>
</dbReference>
<feature type="compositionally biased region" description="Pro residues" evidence="6">
    <location>
        <begin position="174"/>
        <end position="187"/>
    </location>
</feature>
<dbReference type="PROSITE" id="PS00028">
    <property type="entry name" value="ZINC_FINGER_C2H2_1"/>
    <property type="match status" value="1"/>
</dbReference>
<keyword evidence="2" id="KW-0863">Zinc-finger</keyword>
<feature type="region of interest" description="Disordered" evidence="6">
    <location>
        <begin position="136"/>
        <end position="366"/>
    </location>
</feature>
<keyword evidence="1" id="KW-0479">Metal-binding</keyword>
<evidence type="ECO:0000256" key="3">
    <source>
        <dbReference type="ARBA" id="ARBA00022833"/>
    </source>
</evidence>
<feature type="compositionally biased region" description="Low complexity" evidence="6">
    <location>
        <begin position="347"/>
        <end position="363"/>
    </location>
</feature>
<sequence>MAFTRQRIDALSLLKQLEHEQELASIRSSSTPLQDHLAWTKANATVKHLRQLLQSLAGDEHADTDTDTRDLEHRLKLVQKRLASDAKRTSRPSTPIPHLDFLAPSVPLPPPLPSTSIVLPHLSSQDRRASIAISSASIAANPRQATPAFRDPSPINPPPQQQHLSPSLPTPASFSPPAPPGLTPPAPASAHRRRSSSIDDYSPDDYSVQKPRTYSESSERYNGAQDEQPRSYSPYQPHLTAEQRPTYVESSFDTPPISLAPPRGHLSTASFDSPVVPLPRPTIRIQSEGPNEEDEDGESRFEASHHRYPTPPPGEDEDEIDEESGIGAPAPAPVKGKNGFAPPLKKPMTSTAPPASISAASSTVRHRSIIPSMARKKTPAQELGLTSASSINGSSLGASTTSSDLLSHHHDLQSELVNELTSLSSRLKSSTQTFSENLEKDKEVMETAKDHLEKNADKMTPEGPMLEPSSTHQLVAMPNRAKSEVDNGVVFASAGGLATVHRSAARPFAPTNRQKRRTPQQQILCSVDQQSPIMSKTGAYGSSTVKDTAFRKEWNDEEYTNKAKEKDKELHDRAVENEEYLKQGKKPPRRAKEDLPKPNQLMQARDAPLELDKNLNKTIIINAGAGQGAGQPGFHCDVCRRTLKDSVAYLDHINGRSHLRRLGQTTKVKKSTLNDVRQKIAELRAKTAQSAKSKKYDFDQRLKEIRELEKQSKVEAAEKKRLMKLEVEKEREKERMQGVDQNMMAAMGFAGFGTTAK</sequence>
<reference evidence="9" key="4">
    <citation type="submission" date="2015-06" db="UniProtKB">
        <authorList>
            <consortium name="EnsemblFungi"/>
        </authorList>
    </citation>
    <scope>IDENTIFICATION</scope>
</reference>
<evidence type="ECO:0000256" key="4">
    <source>
        <dbReference type="ARBA" id="ARBA00023242"/>
    </source>
</evidence>
<dbReference type="EnsemblFungi" id="MVLG_05846T0">
    <property type="protein sequence ID" value="MVLG_05846T0"/>
    <property type="gene ID" value="MVLG_05846"/>
</dbReference>
<feature type="coiled-coil region" evidence="5">
    <location>
        <begin position="705"/>
        <end position="742"/>
    </location>
</feature>
<evidence type="ECO:0000313" key="9">
    <source>
        <dbReference type="EnsemblFungi" id="MVLG_05846T0"/>
    </source>
</evidence>
<dbReference type="Proteomes" id="UP000017200">
    <property type="component" value="Unassembled WGS sequence"/>
</dbReference>
<dbReference type="SMART" id="SM00451">
    <property type="entry name" value="ZnF_U1"/>
    <property type="match status" value="1"/>
</dbReference>
<dbReference type="GO" id="GO:0005681">
    <property type="term" value="C:spliceosomal complex"/>
    <property type="evidence" value="ECO:0007669"/>
    <property type="project" value="InterPro"/>
</dbReference>
<evidence type="ECO:0000313" key="10">
    <source>
        <dbReference type="Proteomes" id="UP000017200"/>
    </source>
</evidence>
<dbReference type="InParanoid" id="U5HFG9"/>
<name>U5HFG9_USTV1</name>
<feature type="compositionally biased region" description="Basic and acidic residues" evidence="6">
    <location>
        <begin position="561"/>
        <end position="582"/>
    </location>
</feature>
<evidence type="ECO:0000256" key="6">
    <source>
        <dbReference type="SAM" id="MobiDB-lite"/>
    </source>
</evidence>
<evidence type="ECO:0000256" key="5">
    <source>
        <dbReference type="SAM" id="Coils"/>
    </source>
</evidence>
<feature type="compositionally biased region" description="Acidic residues" evidence="6">
    <location>
        <begin position="314"/>
        <end position="324"/>
    </location>
</feature>
<dbReference type="Pfam" id="PF12874">
    <property type="entry name" value="zf-met"/>
    <property type="match status" value="1"/>
</dbReference>
<dbReference type="GO" id="GO:0003676">
    <property type="term" value="F:nucleic acid binding"/>
    <property type="evidence" value="ECO:0007669"/>
    <property type="project" value="InterPro"/>
</dbReference>
<evidence type="ECO:0000259" key="7">
    <source>
        <dbReference type="PROSITE" id="PS00028"/>
    </source>
</evidence>
<dbReference type="STRING" id="683840.U5HFG9"/>
<dbReference type="OrthoDB" id="30343at2759"/>
<reference evidence="8" key="2">
    <citation type="submission" date="2010-11" db="EMBL/GenBank/DDBJ databases">
        <authorList>
            <consortium name="The Broad Institute Genome Sequencing Platform"/>
            <person name="Earl A."/>
            <person name="Ward D."/>
            <person name="Feldgarden M."/>
            <person name="Gevers D."/>
            <person name="Butler R."/>
            <person name="Young S.K."/>
            <person name="Zeng Q."/>
            <person name="Gargeya S."/>
            <person name="Fitzgerald M."/>
            <person name="Haas B."/>
            <person name="Abouelleil A."/>
            <person name="Alvarado L."/>
            <person name="Arachchi H.M."/>
            <person name="Berlin A."/>
            <person name="Brown A."/>
            <person name="Chapman S.B."/>
            <person name="Chen Z."/>
            <person name="Dunbar C."/>
            <person name="Freedman E."/>
            <person name="Gearin G."/>
            <person name="Gellesch M."/>
            <person name="Goldberg J."/>
            <person name="Griggs A."/>
            <person name="Gujja S."/>
            <person name="Heilman E."/>
            <person name="Heiman D."/>
            <person name="Howarth C."/>
            <person name="Larson L."/>
            <person name="Lui A."/>
            <person name="MacDonald P.J.P."/>
            <person name="Mehta T."/>
            <person name="Montmayeur A."/>
            <person name="Murphy C."/>
            <person name="Neiman D."/>
            <person name="Pearson M."/>
            <person name="Priest M."/>
            <person name="Roberts A."/>
            <person name="Saif S."/>
            <person name="Shea T."/>
            <person name="Shenoy N."/>
            <person name="Sisk P."/>
            <person name="Stolte C."/>
            <person name="Sykes S."/>
            <person name="White J."/>
            <person name="Yandava C."/>
            <person name="Wortman J."/>
            <person name="Nusbaum C."/>
            <person name="Birren B."/>
        </authorList>
    </citation>
    <scope>NUCLEOTIDE SEQUENCE</scope>
    <source>
        <strain evidence="8">P1A1 Lamole</strain>
    </source>
</reference>
<gene>
    <name evidence="8" type="ORF">MVLG_05846</name>
</gene>
<reference evidence="8 10" key="3">
    <citation type="journal article" date="2015" name="BMC Genomics">
        <title>Sex and parasites: genomic and transcriptomic analysis of Microbotryum lychnidis-dioicae, the biotrophic and plant-castrating anther smut fungus.</title>
        <authorList>
            <person name="Perlin M.H."/>
            <person name="Amselem J."/>
            <person name="Fontanillas E."/>
            <person name="Toh S.S."/>
            <person name="Chen Z."/>
            <person name="Goldberg J."/>
            <person name="Duplessis S."/>
            <person name="Henrissat B."/>
            <person name="Young S."/>
            <person name="Zeng Q."/>
            <person name="Aguileta G."/>
            <person name="Petit E."/>
            <person name="Badouin H."/>
            <person name="Andrews J."/>
            <person name="Razeeq D."/>
            <person name="Gabaldon T."/>
            <person name="Quesneville H."/>
            <person name="Giraud T."/>
            <person name="Hood M.E."/>
            <person name="Schultz D.J."/>
            <person name="Cuomo C.A."/>
        </authorList>
    </citation>
    <scope>NUCLEOTIDE SEQUENCE [LARGE SCALE GENOMIC DNA]</scope>
    <source>
        <strain evidence="8">P1A1 Lamole</strain>
        <strain evidence="10">p1A1 Lamole</strain>
    </source>
</reference>
<evidence type="ECO:0000313" key="8">
    <source>
        <dbReference type="EMBL" id="KDE03656.1"/>
    </source>
</evidence>
<dbReference type="InterPro" id="IPR040107">
    <property type="entry name" value="Snu23"/>
</dbReference>
<protein>
    <recommendedName>
        <fullName evidence="7">C2H2-type domain-containing protein</fullName>
    </recommendedName>
</protein>
<dbReference type="PANTHER" id="PTHR45986">
    <property type="entry name" value="ZINC FINGER MATRIN-TYPE PROTEIN 2"/>
    <property type="match status" value="1"/>
</dbReference>
<keyword evidence="3" id="KW-0862">Zinc</keyword>
<dbReference type="EMBL" id="GL541729">
    <property type="protein sequence ID" value="KDE03656.1"/>
    <property type="molecule type" value="Genomic_DNA"/>
</dbReference>
<dbReference type="AlphaFoldDB" id="U5HFG9"/>
<feature type="region of interest" description="Disordered" evidence="6">
    <location>
        <begin position="561"/>
        <end position="596"/>
    </location>
</feature>
<keyword evidence="5" id="KW-0175">Coiled coil</keyword>
<feature type="domain" description="C2H2-type" evidence="7">
    <location>
        <begin position="636"/>
        <end position="658"/>
    </location>
</feature>
<organism evidence="8">
    <name type="scientific">Microbotryum lychnidis-dioicae (strain p1A1 Lamole / MvSl-1064)</name>
    <name type="common">Anther smut fungus</name>
    <dbReference type="NCBI Taxonomy" id="683840"/>
    <lineage>
        <taxon>Eukaryota</taxon>
        <taxon>Fungi</taxon>
        <taxon>Dikarya</taxon>
        <taxon>Basidiomycota</taxon>
        <taxon>Pucciniomycotina</taxon>
        <taxon>Microbotryomycetes</taxon>
        <taxon>Microbotryales</taxon>
        <taxon>Microbotryaceae</taxon>
        <taxon>Microbotryum</taxon>
    </lineage>
</organism>